<organism evidence="3 4">
    <name type="scientific">Leucobacter chromiiresistens</name>
    <dbReference type="NCBI Taxonomy" id="1079994"/>
    <lineage>
        <taxon>Bacteria</taxon>
        <taxon>Bacillati</taxon>
        <taxon>Actinomycetota</taxon>
        <taxon>Actinomycetes</taxon>
        <taxon>Micrococcales</taxon>
        <taxon>Microbacteriaceae</taxon>
        <taxon>Leucobacter</taxon>
    </lineage>
</organism>
<feature type="transmembrane region" description="Helical" evidence="2">
    <location>
        <begin position="80"/>
        <end position="102"/>
    </location>
</feature>
<feature type="transmembrane region" description="Helical" evidence="2">
    <location>
        <begin position="53"/>
        <end position="74"/>
    </location>
</feature>
<dbReference type="AlphaFoldDB" id="A0A1H0YFT5"/>
<dbReference type="OrthoDB" id="5244297at2"/>
<dbReference type="PANTHER" id="PTHR31272:SF4">
    <property type="entry name" value="CYTOCHROME C-TYPE BIOGENESIS PROTEIN HI_1454-RELATED"/>
    <property type="match status" value="1"/>
</dbReference>
<reference evidence="3 4" key="1">
    <citation type="submission" date="2016-10" db="EMBL/GenBank/DDBJ databases">
        <authorList>
            <person name="de Groot N.N."/>
        </authorList>
    </citation>
    <scope>NUCLEOTIDE SEQUENCE [LARGE SCALE GENOMIC DNA]</scope>
    <source>
        <strain evidence="3 4">DSM 22788</strain>
    </source>
</reference>
<gene>
    <name evidence="3" type="ORF">SAMN04488565_0837</name>
</gene>
<dbReference type="PANTHER" id="PTHR31272">
    <property type="entry name" value="CYTOCHROME C-TYPE BIOGENESIS PROTEIN HI_1454-RELATED"/>
    <property type="match status" value="1"/>
</dbReference>
<dbReference type="Proteomes" id="UP000182690">
    <property type="component" value="Unassembled WGS sequence"/>
</dbReference>
<dbReference type="eggNOG" id="COG0785">
    <property type="taxonomic scope" value="Bacteria"/>
</dbReference>
<feature type="region of interest" description="Disordered" evidence="1">
    <location>
        <begin position="278"/>
        <end position="306"/>
    </location>
</feature>
<protein>
    <submittedName>
        <fullName evidence="3">Cytochrome c biogenesis protein CcdA</fullName>
    </submittedName>
</protein>
<name>A0A1H0YFT5_9MICO</name>
<dbReference type="EMBL" id="FNKB01000001">
    <property type="protein sequence ID" value="SDQ14057.1"/>
    <property type="molecule type" value="Genomic_DNA"/>
</dbReference>
<feature type="transmembrane region" description="Helical" evidence="2">
    <location>
        <begin position="123"/>
        <end position="149"/>
    </location>
</feature>
<evidence type="ECO:0000256" key="2">
    <source>
        <dbReference type="SAM" id="Phobius"/>
    </source>
</evidence>
<dbReference type="RefSeq" id="WP_006947554.1">
    <property type="nucleotide sequence ID" value="NZ_FNKB01000001.1"/>
</dbReference>
<feature type="transmembrane region" description="Helical" evidence="2">
    <location>
        <begin position="200"/>
        <end position="221"/>
    </location>
</feature>
<accession>A0A1H0YFT5</accession>
<feature type="transmembrane region" description="Helical" evidence="2">
    <location>
        <begin position="253"/>
        <end position="271"/>
    </location>
</feature>
<keyword evidence="2" id="KW-0472">Membrane</keyword>
<evidence type="ECO:0000313" key="4">
    <source>
        <dbReference type="Proteomes" id="UP000182690"/>
    </source>
</evidence>
<evidence type="ECO:0000256" key="1">
    <source>
        <dbReference type="SAM" id="MobiDB-lite"/>
    </source>
</evidence>
<sequence length="306" mass="31036">MGGLLALAFAAGMIAPVNPCGFALLPAWITHALGDAASSSAPVRLLRALRAGLALTIGFAGTLALAGVAVSAGARGLIQAAPALGLAVGILLVLLGGAMLAGRSMSLRLPGIPGRAIERLPSAVRMVVFGVGYAAASLSCTFGVLLAVIAQAQATASFVGLLLVFAIYAAGSATVLLLVAVVAAVAGSVLSRRIAALTRFVPKVTAAVLILTGVYLAWYWFPVVVGDAPSAGRTDVAAVSATISNWLQSNTGVIAGLSTTVVLIVLLSGFLHQRRRNSGRRTEEDCCDPQSTHSPGDRPSVPTERH</sequence>
<keyword evidence="2" id="KW-1133">Transmembrane helix</keyword>
<proteinExistence type="predicted"/>
<keyword evidence="2" id="KW-0812">Transmembrane</keyword>
<dbReference type="InterPro" id="IPR051790">
    <property type="entry name" value="Cytochrome_c-biogenesis_DsbD"/>
</dbReference>
<dbReference type="STRING" id="1079994.SAMN04488565_0837"/>
<evidence type="ECO:0000313" key="3">
    <source>
        <dbReference type="EMBL" id="SDQ14057.1"/>
    </source>
</evidence>
<feature type="transmembrane region" description="Helical" evidence="2">
    <location>
        <begin position="161"/>
        <end position="188"/>
    </location>
</feature>